<keyword evidence="4" id="KW-0479">Metal-binding</keyword>
<dbReference type="RefSeq" id="WP_345704932.1">
    <property type="nucleotide sequence ID" value="NZ_BAABKV010000001.1"/>
</dbReference>
<evidence type="ECO:0000256" key="7">
    <source>
        <dbReference type="ARBA" id="ARBA00023049"/>
    </source>
</evidence>
<keyword evidence="12" id="KW-1185">Reference proteome</keyword>
<evidence type="ECO:0000256" key="5">
    <source>
        <dbReference type="ARBA" id="ARBA00022801"/>
    </source>
</evidence>
<feature type="domain" description="Peptidase M13 C-terminal" evidence="9">
    <location>
        <begin position="449"/>
        <end position="651"/>
    </location>
</feature>
<keyword evidence="5" id="KW-0378">Hydrolase</keyword>
<protein>
    <submittedName>
        <fullName evidence="11">M13 family metallopeptidase</fullName>
    </submittedName>
</protein>
<evidence type="ECO:0000256" key="3">
    <source>
        <dbReference type="ARBA" id="ARBA00022670"/>
    </source>
</evidence>
<evidence type="ECO:0000259" key="10">
    <source>
        <dbReference type="Pfam" id="PF05649"/>
    </source>
</evidence>
<dbReference type="Pfam" id="PF01431">
    <property type="entry name" value="Peptidase_M13"/>
    <property type="match status" value="1"/>
</dbReference>
<dbReference type="Proteomes" id="UP001596435">
    <property type="component" value="Unassembled WGS sequence"/>
</dbReference>
<dbReference type="Gene3D" id="1.10.1380.10">
    <property type="entry name" value="Neutral endopeptidase , domain2"/>
    <property type="match status" value="1"/>
</dbReference>
<sequence length="655" mass="72738">MGEAVSTGVDVSGRSPEMRPQDDLFRHVNGRWLEESVIPEDRAVAGSFVDLRDAAELHLREIAERAAAGDAPDGSDERRIGDLYAGFLDEQRIEELGAAPLRPGLDLIAAADSHPALARVLGHLQRRGVMGLFTAYVDIDARRPDRYLVHLHQAGLGLPDESYYREESFAEVRAAYRAHIETMLKLTGAADPAGTADRVVELETRIAAAHWDRVSTRDVVRAYTLLDRSGLDALAPAFDWDTWRAGLGAPASALAEVVVRQPDFLEELARLWARTPVDCWQAWLSWQLVRTTAPLLSSPFAEEHFAFHGTVLTGVPGQRERWKRGLDLVESGLGYALGRLYVAEHFPPRSKELMLELVGNLVDAHRRNIGALPWMRAATKDRALEKLDAFTSMIGYPDRWRDYSALTVDRDDLVGNVQRAAAVELDRELARLGGPVDRGEWFRTPQTVNAYYNARMNQIVFPAAILQPPFFDPEADAAVNYGAIGAVIGHEIGHGFDDQGSKYDGTGALREWWTADDRAAFEERAGALIAQFDALKSPQAPGQHVNGALTVGENIGDVGGLTMAYRAYVRSLDGARPPVIDGLSGAQRFFLSWARVWRFKARDAEVGRRLVVDPHSPAEFRCNAVVRNLDEFHEAFEVREGDGMWWAPADRVRIW</sequence>
<proteinExistence type="inferred from homology"/>
<comment type="cofactor">
    <cofactor evidence="1">
        <name>Zn(2+)</name>
        <dbReference type="ChEBI" id="CHEBI:29105"/>
    </cofactor>
</comment>
<evidence type="ECO:0000313" key="12">
    <source>
        <dbReference type="Proteomes" id="UP001596435"/>
    </source>
</evidence>
<accession>A0ABW2FNT3</accession>
<name>A0ABW2FNT3_9ACTN</name>
<evidence type="ECO:0000259" key="9">
    <source>
        <dbReference type="Pfam" id="PF01431"/>
    </source>
</evidence>
<dbReference type="PRINTS" id="PR00786">
    <property type="entry name" value="NEPRILYSIN"/>
</dbReference>
<comment type="caution">
    <text evidence="11">The sequence shown here is derived from an EMBL/GenBank/DDBJ whole genome shotgun (WGS) entry which is preliminary data.</text>
</comment>
<feature type="domain" description="Peptidase M13 N-terminal" evidence="10">
    <location>
        <begin position="20"/>
        <end position="397"/>
    </location>
</feature>
<dbReference type="PROSITE" id="PS51885">
    <property type="entry name" value="NEPRILYSIN"/>
    <property type="match status" value="1"/>
</dbReference>
<evidence type="ECO:0000256" key="8">
    <source>
        <dbReference type="SAM" id="MobiDB-lite"/>
    </source>
</evidence>
<gene>
    <name evidence="11" type="ORF">ACFQMG_04970</name>
</gene>
<dbReference type="PANTHER" id="PTHR11733:SF167">
    <property type="entry name" value="FI17812P1-RELATED"/>
    <property type="match status" value="1"/>
</dbReference>
<dbReference type="InterPro" id="IPR024079">
    <property type="entry name" value="MetalloPept_cat_dom_sf"/>
</dbReference>
<dbReference type="SUPFAM" id="SSF55486">
    <property type="entry name" value="Metalloproteases ('zincins'), catalytic domain"/>
    <property type="match status" value="1"/>
</dbReference>
<dbReference type="Pfam" id="PF05649">
    <property type="entry name" value="Peptidase_M13_N"/>
    <property type="match status" value="1"/>
</dbReference>
<dbReference type="InterPro" id="IPR000718">
    <property type="entry name" value="Peptidase_M13"/>
</dbReference>
<keyword evidence="6" id="KW-0862">Zinc</keyword>
<dbReference type="InterPro" id="IPR018497">
    <property type="entry name" value="Peptidase_M13_C"/>
</dbReference>
<dbReference type="InterPro" id="IPR008753">
    <property type="entry name" value="Peptidase_M13_N"/>
</dbReference>
<evidence type="ECO:0000313" key="11">
    <source>
        <dbReference type="EMBL" id="MFC7178914.1"/>
    </source>
</evidence>
<evidence type="ECO:0000256" key="6">
    <source>
        <dbReference type="ARBA" id="ARBA00022833"/>
    </source>
</evidence>
<keyword evidence="3" id="KW-0645">Protease</keyword>
<dbReference type="EMBL" id="JBHTAJ010000007">
    <property type="protein sequence ID" value="MFC7178914.1"/>
    <property type="molecule type" value="Genomic_DNA"/>
</dbReference>
<feature type="region of interest" description="Disordered" evidence="8">
    <location>
        <begin position="1"/>
        <end position="21"/>
    </location>
</feature>
<evidence type="ECO:0000256" key="1">
    <source>
        <dbReference type="ARBA" id="ARBA00001947"/>
    </source>
</evidence>
<dbReference type="CDD" id="cd08662">
    <property type="entry name" value="M13"/>
    <property type="match status" value="1"/>
</dbReference>
<evidence type="ECO:0000256" key="4">
    <source>
        <dbReference type="ARBA" id="ARBA00022723"/>
    </source>
</evidence>
<reference evidence="12" key="1">
    <citation type="journal article" date="2019" name="Int. J. Syst. Evol. Microbiol.">
        <title>The Global Catalogue of Microorganisms (GCM) 10K type strain sequencing project: providing services to taxonomists for standard genome sequencing and annotation.</title>
        <authorList>
            <consortium name="The Broad Institute Genomics Platform"/>
            <consortium name="The Broad Institute Genome Sequencing Center for Infectious Disease"/>
            <person name="Wu L."/>
            <person name="Ma J."/>
        </authorList>
    </citation>
    <scope>NUCLEOTIDE SEQUENCE [LARGE SCALE GENOMIC DNA]</scope>
    <source>
        <strain evidence="12">CGMCC 1.12859</strain>
    </source>
</reference>
<dbReference type="InterPro" id="IPR042089">
    <property type="entry name" value="Peptidase_M13_dom_2"/>
</dbReference>
<keyword evidence="7" id="KW-0482">Metalloprotease</keyword>
<comment type="similarity">
    <text evidence="2">Belongs to the peptidase M13 family.</text>
</comment>
<dbReference type="PANTHER" id="PTHR11733">
    <property type="entry name" value="ZINC METALLOPROTEASE FAMILY M13 NEPRILYSIN-RELATED"/>
    <property type="match status" value="1"/>
</dbReference>
<dbReference type="Gene3D" id="3.40.390.10">
    <property type="entry name" value="Collagenase (Catalytic Domain)"/>
    <property type="match status" value="1"/>
</dbReference>
<organism evidence="11 12">
    <name type="scientific">Kitasatospora paranensis</name>
    <dbReference type="NCBI Taxonomy" id="258053"/>
    <lineage>
        <taxon>Bacteria</taxon>
        <taxon>Bacillati</taxon>
        <taxon>Actinomycetota</taxon>
        <taxon>Actinomycetes</taxon>
        <taxon>Kitasatosporales</taxon>
        <taxon>Streptomycetaceae</taxon>
        <taxon>Kitasatospora</taxon>
    </lineage>
</organism>
<evidence type="ECO:0000256" key="2">
    <source>
        <dbReference type="ARBA" id="ARBA00007357"/>
    </source>
</evidence>